<dbReference type="GeneID" id="58228420"/>
<comment type="caution">
    <text evidence="1">The sequence shown here is derived from an EMBL/GenBank/DDBJ whole genome shotgun (WGS) entry which is preliminary data.</text>
</comment>
<dbReference type="OrthoDB" id="7064642at2"/>
<protein>
    <submittedName>
        <fullName evidence="1">Uncharacterized protein</fullName>
    </submittedName>
</protein>
<keyword evidence="2" id="KW-1185">Reference proteome</keyword>
<evidence type="ECO:0000313" key="2">
    <source>
        <dbReference type="Proteomes" id="UP000033664"/>
    </source>
</evidence>
<dbReference type="RefSeq" id="WP_045980649.1">
    <property type="nucleotide sequence ID" value="NZ_DJHQ01000020.1"/>
</dbReference>
<evidence type="ECO:0000313" key="1">
    <source>
        <dbReference type="EMBL" id="KJZ00593.1"/>
    </source>
</evidence>
<dbReference type="EMBL" id="JXXZ01000006">
    <property type="protein sequence ID" value="KJZ00593.1"/>
    <property type="molecule type" value="Genomic_DNA"/>
</dbReference>
<dbReference type="PATRIC" id="fig|151081.8.peg.3738"/>
<proteinExistence type="predicted"/>
<name>A0A0F4PHC5_9GAMM</name>
<gene>
    <name evidence="1" type="ORF">TW72_07950</name>
</gene>
<sequence>MKVSTWYGSGIYGVRVGSKNRENYFDPAWETIIVVLDGQEYTFKLTDGFWNECPEFRESKDEPVIKNWLLKYRTLNWPNRQTPKMELIPIEPKKFKLVP</sequence>
<dbReference type="AlphaFoldDB" id="A0A0F4PHC5"/>
<reference evidence="1 2" key="1">
    <citation type="journal article" date="2015" name="BMC Genomics">
        <title>Genome mining reveals unlocked bioactive potential of marine Gram-negative bacteria.</title>
        <authorList>
            <person name="Machado H."/>
            <person name="Sonnenschein E.C."/>
            <person name="Melchiorsen J."/>
            <person name="Gram L."/>
        </authorList>
    </citation>
    <scope>NUCLEOTIDE SEQUENCE [LARGE SCALE GENOMIC DNA]</scope>
    <source>
        <strain evidence="1 2">S3137</strain>
    </source>
</reference>
<dbReference type="Proteomes" id="UP000033664">
    <property type="component" value="Unassembled WGS sequence"/>
</dbReference>
<accession>A0A0F4PHC5</accession>
<organism evidence="1 2">
    <name type="scientific">Pseudoalteromonas ruthenica</name>
    <dbReference type="NCBI Taxonomy" id="151081"/>
    <lineage>
        <taxon>Bacteria</taxon>
        <taxon>Pseudomonadati</taxon>
        <taxon>Pseudomonadota</taxon>
        <taxon>Gammaproteobacteria</taxon>
        <taxon>Alteromonadales</taxon>
        <taxon>Pseudoalteromonadaceae</taxon>
        <taxon>Pseudoalteromonas</taxon>
    </lineage>
</organism>